<keyword evidence="11 16" id="KW-0067">ATP-binding</keyword>
<dbReference type="PANTHER" id="PTHR42780">
    <property type="entry name" value="SOLEUCYL-TRNA SYNTHETASE"/>
    <property type="match status" value="1"/>
</dbReference>
<dbReference type="Gene3D" id="3.40.50.620">
    <property type="entry name" value="HUPs"/>
    <property type="match status" value="2"/>
</dbReference>
<dbReference type="PANTHER" id="PTHR42780:SF1">
    <property type="entry name" value="ISOLEUCINE--TRNA LIGASE, CYTOPLASMIC"/>
    <property type="match status" value="1"/>
</dbReference>
<dbReference type="InterPro" id="IPR029033">
    <property type="entry name" value="His_PPase_superfam"/>
</dbReference>
<keyword evidence="12 16" id="KW-0648">Protein biosynthesis</keyword>
<comment type="function">
    <text evidence="14">Catalyzes the attachment of isoleucine to tRNA(Ile). As IleRS can inadvertently accommodate and process structurally similar amino acids such as valine, to avoid such errors it has two additional distinct tRNA(Ile)-dependent editing activities. One activity is designated as 'pretransfer' editing and involves the hydrolysis of activated Val-AMP. The other activity is designated 'posttransfer' editing and involves deacylation of mischarged Val-tRNA(Ile).</text>
</comment>
<dbReference type="Gene3D" id="1.10.730.10">
    <property type="entry name" value="Isoleucyl-tRNA Synthetase, Domain 1"/>
    <property type="match status" value="1"/>
</dbReference>
<dbReference type="InterPro" id="IPR023586">
    <property type="entry name" value="Ile-tRNA-ligase_type2"/>
</dbReference>
<keyword evidence="10" id="KW-0862">Zinc</keyword>
<evidence type="ECO:0000256" key="2">
    <source>
        <dbReference type="ARBA" id="ARBA00004496"/>
    </source>
</evidence>
<dbReference type="EMBL" id="PEVJ01000015">
    <property type="protein sequence ID" value="PIU98592.1"/>
    <property type="molecule type" value="Genomic_DNA"/>
</dbReference>
<dbReference type="GO" id="GO:0046872">
    <property type="term" value="F:metal ion binding"/>
    <property type="evidence" value="ECO:0007669"/>
    <property type="project" value="UniProtKB-KW"/>
</dbReference>
<evidence type="ECO:0000256" key="14">
    <source>
        <dbReference type="ARBA" id="ARBA00025217"/>
    </source>
</evidence>
<reference evidence="21" key="1">
    <citation type="submission" date="2017-09" db="EMBL/GenBank/DDBJ databases">
        <title>Depth-based differentiation of microbial function through sediment-hosted aquifers and enrichment of novel symbionts in the deep terrestrial subsurface.</title>
        <authorList>
            <person name="Probst A.J."/>
            <person name="Ladd B."/>
            <person name="Jarett J.K."/>
            <person name="Geller-Mcgrath D.E."/>
            <person name="Sieber C.M.K."/>
            <person name="Emerson J.B."/>
            <person name="Anantharaman K."/>
            <person name="Thomas B.C."/>
            <person name="Malmstrom R."/>
            <person name="Stieglmeier M."/>
            <person name="Klingl A."/>
            <person name="Woyke T."/>
            <person name="Ryan C.M."/>
            <person name="Banfield J.F."/>
        </authorList>
    </citation>
    <scope>NUCLEOTIDE SEQUENCE [LARGE SCALE GENOMIC DNA]</scope>
</reference>
<dbReference type="PROSITE" id="PS00178">
    <property type="entry name" value="AA_TRNA_LIGASE_I"/>
    <property type="match status" value="1"/>
</dbReference>
<organism evidence="20 21">
    <name type="scientific">Candidatus Wolfebacteria bacterium CG03_land_8_20_14_0_80_40_12</name>
    <dbReference type="NCBI Taxonomy" id="1975069"/>
    <lineage>
        <taxon>Bacteria</taxon>
        <taxon>Candidatus Wolfeibacteriota</taxon>
    </lineage>
</organism>
<dbReference type="InterPro" id="IPR013155">
    <property type="entry name" value="M/V/L/I-tRNA-synth_anticd-bd"/>
</dbReference>
<feature type="domain" description="Aminoacyl-tRNA synthetase class Ia" evidence="18">
    <location>
        <begin position="745"/>
        <end position="870"/>
    </location>
</feature>
<dbReference type="GO" id="GO:0006428">
    <property type="term" value="P:isoleucyl-tRNA aminoacylation"/>
    <property type="evidence" value="ECO:0007669"/>
    <property type="project" value="InterPro"/>
</dbReference>
<evidence type="ECO:0000256" key="5">
    <source>
        <dbReference type="ARBA" id="ARBA00013165"/>
    </source>
</evidence>
<feature type="domain" description="Methionyl/Valyl/Leucyl/Isoleucyl-tRNA synthetase anticodon-binding" evidence="19">
    <location>
        <begin position="914"/>
        <end position="1061"/>
    </location>
</feature>
<dbReference type="Pfam" id="PF00300">
    <property type="entry name" value="His_Phos_1"/>
    <property type="match status" value="1"/>
</dbReference>
<dbReference type="InterPro" id="IPR014729">
    <property type="entry name" value="Rossmann-like_a/b/a_fold"/>
</dbReference>
<dbReference type="Gene3D" id="3.90.740.10">
    <property type="entry name" value="Valyl/Leucyl/Isoleucyl-tRNA synthetase, editing domain"/>
    <property type="match status" value="1"/>
</dbReference>
<dbReference type="InterPro" id="IPR002301">
    <property type="entry name" value="Ile-tRNA-ligase"/>
</dbReference>
<evidence type="ECO:0000256" key="16">
    <source>
        <dbReference type="RuleBase" id="RU363035"/>
    </source>
</evidence>
<sequence>MFHDLNNFKPSEIDPHTKRTHTSFSAKGASVPYGAGVEEKILKFWQKNKIFEKSVAKPKTYNLKPKTFVFYDGPPFATGLPHYGHILASVIKDVIPRYRTMKGCRVPRRWGWDCHGLPIENEIEKELNLKTKKDIENIGIKTFNETAKKRVLFYASDWKKIISRIGRWVDMENDYKTMDWQYTESVWWIFKKLYGLGLIYEAYRVVPYCPRCGTPLSNFELNQPDAYKDVEDQSIYVKFKVTPGQKIGKQKMFNDVYFLAWTTTPWTLPGNAALAVGEKINYVKVRIGREKFILAKERLGILNEKYELEDEFLGGKLIGLQYDPLYKINDQWSRANGYKVVAADFVSMKDGTGIVHIAPAFGEEDMKVGRQNNLPSIITVDLEGKVMSGMGIPGENLFVKKADEDIKKDLKKKGLLLKEEKIIHSYPHCWRCETPLIYYPTISWYIAVAKIKKQLIKNNQEIHWTPEHIRDGRFGKWLEEARDWDVSRSRYWGAPIPVWKCEKCGKIKAIGSLGELKENSPKSGNQYFAMRHGEAESNLFNIISSNYKNGHHLTEKGKKQVLASAGKFKEIDIIFSSDFVRCRETAEIVAEAIGYPKNKIIFDERLREINTGVFDGKKPEDYHKYFFSNEEKFYKTPPEGENLTTLKNRTAGFLYEIEKKYSRKNILIISHEYSIWMMFAGALGLDSKKAVAMKEGIRRRANRMQDFIKTGEAKKLDFVPLPHNNNFELDFHRPYIDEAEFLCRCSGIMKRIDDVFDCWFESGAMPYAQTHYPFENKKEFGKNFPAEFIAEGIDQTRGWFYTLLVLSTVLFNKPAYKNVIVNGIILSETGQKMSKHLKNYPDPMEIINKYGADALRLYLLSSSAVNGENLNFSEKGVDEIYKKVILRLWNVYRFYELYADQNGKSQRKSVSILDKWILARLEELKLEVSKWLDKYELDKATRPITDFIDDLSTWYIRRSRERFKTGGKDKQSVVSTTKFVLGEFSKVIAPFMPFMAEGIYQSIQKSKFKINESVHLTDWPEVDRQSIDKKLLESMAEVRKIASLALEARQKAQIKVRQPLSELRIKSYGLRDKTELLDILKDEINVKEIVFDSKIRDEVELNVEITPLLREEGMVREFARMIQDLRKKTDCQPKDKIYLWLESTDDFKAILSKHLKDFQKNIGA</sequence>
<evidence type="ECO:0000256" key="9">
    <source>
        <dbReference type="ARBA" id="ARBA00022741"/>
    </source>
</evidence>
<evidence type="ECO:0000313" key="21">
    <source>
        <dbReference type="Proteomes" id="UP000228949"/>
    </source>
</evidence>
<evidence type="ECO:0000259" key="18">
    <source>
        <dbReference type="Pfam" id="PF00133"/>
    </source>
</evidence>
<dbReference type="HAMAP" id="MF_02003">
    <property type="entry name" value="Ile_tRNA_synth_type2"/>
    <property type="match status" value="1"/>
</dbReference>
<dbReference type="Pfam" id="PF19302">
    <property type="entry name" value="DUF5915"/>
    <property type="match status" value="1"/>
</dbReference>
<evidence type="ECO:0000256" key="10">
    <source>
        <dbReference type="ARBA" id="ARBA00022833"/>
    </source>
</evidence>
<evidence type="ECO:0000256" key="4">
    <source>
        <dbReference type="ARBA" id="ARBA00011245"/>
    </source>
</evidence>
<evidence type="ECO:0000256" key="1">
    <source>
        <dbReference type="ARBA" id="ARBA00001947"/>
    </source>
</evidence>
<evidence type="ECO:0000256" key="7">
    <source>
        <dbReference type="ARBA" id="ARBA00022598"/>
    </source>
</evidence>
<dbReference type="InterPro" id="IPR001412">
    <property type="entry name" value="aa-tRNA-synth_I_CS"/>
</dbReference>
<comment type="catalytic activity">
    <reaction evidence="15">
        <text>tRNA(Ile) + L-isoleucine + ATP = L-isoleucyl-tRNA(Ile) + AMP + diphosphate</text>
        <dbReference type="Rhea" id="RHEA:11060"/>
        <dbReference type="Rhea" id="RHEA-COMP:9666"/>
        <dbReference type="Rhea" id="RHEA-COMP:9695"/>
        <dbReference type="ChEBI" id="CHEBI:30616"/>
        <dbReference type="ChEBI" id="CHEBI:33019"/>
        <dbReference type="ChEBI" id="CHEBI:58045"/>
        <dbReference type="ChEBI" id="CHEBI:78442"/>
        <dbReference type="ChEBI" id="CHEBI:78528"/>
        <dbReference type="ChEBI" id="CHEBI:456215"/>
        <dbReference type="EC" id="6.1.1.5"/>
    </reaction>
</comment>
<feature type="non-terminal residue" evidence="20">
    <location>
        <position position="1164"/>
    </location>
</feature>
<dbReference type="InterPro" id="IPR002300">
    <property type="entry name" value="aa-tRNA-synth_Ia"/>
</dbReference>
<dbReference type="Pfam" id="PF08264">
    <property type="entry name" value="Anticodon_1"/>
    <property type="match status" value="1"/>
</dbReference>
<dbReference type="InterPro" id="IPR033709">
    <property type="entry name" value="Anticodon_Ile_ABEc"/>
</dbReference>
<protein>
    <recommendedName>
        <fullName evidence="5">isoleucine--tRNA ligase</fullName>
        <ecNumber evidence="5">6.1.1.5</ecNumber>
    </recommendedName>
</protein>
<dbReference type="SUPFAM" id="SSF50677">
    <property type="entry name" value="ValRS/IleRS/LeuRS editing domain"/>
    <property type="match status" value="1"/>
</dbReference>
<evidence type="ECO:0000256" key="12">
    <source>
        <dbReference type="ARBA" id="ARBA00022917"/>
    </source>
</evidence>
<evidence type="ECO:0000256" key="3">
    <source>
        <dbReference type="ARBA" id="ARBA00007078"/>
    </source>
</evidence>
<keyword evidence="13 16" id="KW-0030">Aminoacyl-tRNA synthetase</keyword>
<dbReference type="SUPFAM" id="SSF47323">
    <property type="entry name" value="Anticodon-binding domain of a subclass of class I aminoacyl-tRNA synthetases"/>
    <property type="match status" value="1"/>
</dbReference>
<evidence type="ECO:0000256" key="15">
    <source>
        <dbReference type="ARBA" id="ARBA00048359"/>
    </source>
</evidence>
<dbReference type="Gene3D" id="3.40.50.1240">
    <property type="entry name" value="Phosphoglycerate mutase-like"/>
    <property type="match status" value="1"/>
</dbReference>
<dbReference type="GO" id="GO:0005524">
    <property type="term" value="F:ATP binding"/>
    <property type="evidence" value="ECO:0007669"/>
    <property type="project" value="UniProtKB-KW"/>
</dbReference>
<feature type="domain" description="Aminoacyl-tRNA synthetase class Ia" evidence="18">
    <location>
        <begin position="40"/>
        <end position="523"/>
    </location>
</feature>
<evidence type="ECO:0000256" key="11">
    <source>
        <dbReference type="ARBA" id="ARBA00022840"/>
    </source>
</evidence>
<evidence type="ECO:0000256" key="17">
    <source>
        <dbReference type="SAM" id="MobiDB-lite"/>
    </source>
</evidence>
<comment type="subunit">
    <text evidence="4">Monomer.</text>
</comment>
<dbReference type="CDD" id="cd07067">
    <property type="entry name" value="HP_PGM_like"/>
    <property type="match status" value="1"/>
</dbReference>
<dbReference type="GO" id="GO:0000049">
    <property type="term" value="F:tRNA binding"/>
    <property type="evidence" value="ECO:0007669"/>
    <property type="project" value="InterPro"/>
</dbReference>
<dbReference type="FunFam" id="3.40.50.620:FF:000063">
    <property type="entry name" value="Isoleucine--tRNA ligase"/>
    <property type="match status" value="1"/>
</dbReference>
<evidence type="ECO:0000256" key="13">
    <source>
        <dbReference type="ARBA" id="ARBA00023146"/>
    </source>
</evidence>
<dbReference type="Proteomes" id="UP000228949">
    <property type="component" value="Unassembled WGS sequence"/>
</dbReference>
<dbReference type="SUPFAM" id="SSF53254">
    <property type="entry name" value="Phosphoglycerate mutase-like"/>
    <property type="match status" value="1"/>
</dbReference>
<proteinExistence type="inferred from homology"/>
<gene>
    <name evidence="20" type="ORF">COS61_00610</name>
</gene>
<feature type="region of interest" description="Disordered" evidence="17">
    <location>
        <begin position="1"/>
        <end position="23"/>
    </location>
</feature>
<comment type="cofactor">
    <cofactor evidence="1">
        <name>Zn(2+)</name>
        <dbReference type="ChEBI" id="CHEBI:29105"/>
    </cofactor>
</comment>
<keyword evidence="9 16" id="KW-0547">Nucleotide-binding</keyword>
<name>A0A2M7B696_9BACT</name>
<comment type="caution">
    <text evidence="20">The sequence shown here is derived from an EMBL/GenBank/DDBJ whole genome shotgun (WGS) entry which is preliminary data.</text>
</comment>
<comment type="similarity">
    <text evidence="3">Belongs to the class-I aminoacyl-tRNA synthetase family. IleS type 2 subfamily.</text>
</comment>
<keyword evidence="6" id="KW-0963">Cytoplasm</keyword>
<evidence type="ECO:0000259" key="19">
    <source>
        <dbReference type="Pfam" id="PF08264"/>
    </source>
</evidence>
<dbReference type="CDD" id="cd07961">
    <property type="entry name" value="Anticodon_Ia_Ile_ABEc"/>
    <property type="match status" value="1"/>
</dbReference>
<accession>A0A2M7B696</accession>
<comment type="subcellular location">
    <subcellularLocation>
        <location evidence="2">Cytoplasm</location>
    </subcellularLocation>
</comment>
<dbReference type="GO" id="GO:0004822">
    <property type="term" value="F:isoleucine-tRNA ligase activity"/>
    <property type="evidence" value="ECO:0007669"/>
    <property type="project" value="UniProtKB-EC"/>
</dbReference>
<dbReference type="InterPro" id="IPR009080">
    <property type="entry name" value="tRNAsynth_Ia_anticodon-bd"/>
</dbReference>
<dbReference type="InterPro" id="IPR013078">
    <property type="entry name" value="His_Pase_superF_clade-1"/>
</dbReference>
<dbReference type="InterPro" id="IPR009008">
    <property type="entry name" value="Val/Leu/Ile-tRNA-synth_edit"/>
</dbReference>
<dbReference type="Pfam" id="PF00133">
    <property type="entry name" value="tRNA-synt_1"/>
    <property type="match status" value="2"/>
</dbReference>
<dbReference type="SUPFAM" id="SSF52374">
    <property type="entry name" value="Nucleotidylyl transferase"/>
    <property type="match status" value="1"/>
</dbReference>
<keyword evidence="7 16" id="KW-0436">Ligase</keyword>
<evidence type="ECO:0000256" key="6">
    <source>
        <dbReference type="ARBA" id="ARBA00022490"/>
    </source>
</evidence>
<evidence type="ECO:0000256" key="8">
    <source>
        <dbReference type="ARBA" id="ARBA00022723"/>
    </source>
</evidence>
<evidence type="ECO:0000313" key="20">
    <source>
        <dbReference type="EMBL" id="PIU98592.1"/>
    </source>
</evidence>
<keyword evidence="8" id="KW-0479">Metal-binding</keyword>
<dbReference type="AlphaFoldDB" id="A0A2M7B696"/>
<dbReference type="GO" id="GO:0002161">
    <property type="term" value="F:aminoacyl-tRNA deacylase activity"/>
    <property type="evidence" value="ECO:0007669"/>
    <property type="project" value="InterPro"/>
</dbReference>
<dbReference type="EC" id="6.1.1.5" evidence="5"/>
<dbReference type="SMART" id="SM00855">
    <property type="entry name" value="PGAM"/>
    <property type="match status" value="1"/>
</dbReference>
<dbReference type="PRINTS" id="PR00984">
    <property type="entry name" value="TRNASYNTHILE"/>
</dbReference>
<dbReference type="GO" id="GO:0005737">
    <property type="term" value="C:cytoplasm"/>
    <property type="evidence" value="ECO:0007669"/>
    <property type="project" value="UniProtKB-SubCell"/>
</dbReference>